<evidence type="ECO:0000313" key="5">
    <source>
        <dbReference type="EMBL" id="AKO69617.1"/>
    </source>
</evidence>
<dbReference type="Gene3D" id="3.40.50.1820">
    <property type="entry name" value="alpha/beta hydrolase"/>
    <property type="match status" value="1"/>
</dbReference>
<accession>A0A0M3WRK0</accession>
<feature type="active site" evidence="3">
    <location>
        <position position="143"/>
    </location>
</feature>
<dbReference type="PROSITE" id="PS01173">
    <property type="entry name" value="LIPASE_GDXG_HIS"/>
    <property type="match status" value="1"/>
</dbReference>
<sequence>MTSAELALVHELIALNGHTRRGGVEERRLSYDLAQQAFGDLGAPPGEPVDAGGCPAEWVRPADPGGPVLLYLHGGSYALGSIASHRHLSAALGAAAGAGVLALHYRRPPESPFPAAVEDAANAYRWLLARGFPSGRITFAGDSAGAGLAVAALLRLRAAGEPLPAAVACFSPWADLGCTFPAHRERAGRDPLLDSADLRRMAGLYLDGTDPRDPLASPAFADLTGLPPMLIQVGSEEVLWDDARALERAALAAGVDVRFEEWAGMFHVWHWYHPVLPEGRAAVAAAGAFLARAAGAEERT</sequence>
<comment type="similarity">
    <text evidence="1">Belongs to the 'GDXG' lipolytic enzyme family.</text>
</comment>
<organism evidence="5">
    <name type="scientific">Kitasatospora phosalacinea</name>
    <dbReference type="NCBI Taxonomy" id="2065"/>
    <lineage>
        <taxon>Bacteria</taxon>
        <taxon>Bacillati</taxon>
        <taxon>Actinomycetota</taxon>
        <taxon>Actinomycetes</taxon>
        <taxon>Kitasatosporales</taxon>
        <taxon>Streptomycetaceae</taxon>
        <taxon>Kitasatospora</taxon>
    </lineage>
</organism>
<evidence type="ECO:0000256" key="2">
    <source>
        <dbReference type="ARBA" id="ARBA00022801"/>
    </source>
</evidence>
<protein>
    <submittedName>
        <fullName evidence="5">Dea</fullName>
    </submittedName>
</protein>
<dbReference type="PANTHER" id="PTHR48081:SF30">
    <property type="entry name" value="ACETYL-HYDROLASE LIPR-RELATED"/>
    <property type="match status" value="1"/>
</dbReference>
<dbReference type="InterPro" id="IPR002168">
    <property type="entry name" value="Lipase_GDXG_HIS_AS"/>
</dbReference>
<gene>
    <name evidence="5" type="primary">dea</name>
</gene>
<dbReference type="BioCyc" id="MetaCyc:MONOMER-19772"/>
<name>A0A0M3WRK0_9ACTN</name>
<dbReference type="GO" id="GO:0004806">
    <property type="term" value="F:triacylglycerol lipase activity"/>
    <property type="evidence" value="ECO:0007669"/>
    <property type="project" value="TreeGrafter"/>
</dbReference>
<dbReference type="AlphaFoldDB" id="A0A0M3WRK0"/>
<evidence type="ECO:0000256" key="3">
    <source>
        <dbReference type="PROSITE-ProRule" id="PRU10038"/>
    </source>
</evidence>
<proteinExistence type="inferred from homology"/>
<evidence type="ECO:0000259" key="4">
    <source>
        <dbReference type="Pfam" id="PF07859"/>
    </source>
</evidence>
<dbReference type="SUPFAM" id="SSF53474">
    <property type="entry name" value="alpha/beta-Hydrolases"/>
    <property type="match status" value="1"/>
</dbReference>
<dbReference type="InterPro" id="IPR029058">
    <property type="entry name" value="AB_hydrolase_fold"/>
</dbReference>
<dbReference type="InterPro" id="IPR050300">
    <property type="entry name" value="GDXG_lipolytic_enzyme"/>
</dbReference>
<feature type="domain" description="Alpha/beta hydrolase fold-3" evidence="4">
    <location>
        <begin position="69"/>
        <end position="270"/>
    </location>
</feature>
<dbReference type="InterPro" id="IPR013094">
    <property type="entry name" value="AB_hydrolase_3"/>
</dbReference>
<dbReference type="OrthoDB" id="128186at2"/>
<dbReference type="EMBL" id="KP185121">
    <property type="protein sequence ID" value="AKO69617.1"/>
    <property type="molecule type" value="Genomic_DNA"/>
</dbReference>
<dbReference type="PROSITE" id="PS01174">
    <property type="entry name" value="LIPASE_GDXG_SER"/>
    <property type="match status" value="1"/>
</dbReference>
<dbReference type="Pfam" id="PF07859">
    <property type="entry name" value="Abhydrolase_3"/>
    <property type="match status" value="1"/>
</dbReference>
<dbReference type="InterPro" id="IPR033140">
    <property type="entry name" value="Lipase_GDXG_put_SER_AS"/>
</dbReference>
<evidence type="ECO:0000256" key="1">
    <source>
        <dbReference type="ARBA" id="ARBA00010515"/>
    </source>
</evidence>
<reference evidence="5" key="1">
    <citation type="journal article" date="2015" name="J. Antibiot.">
        <title>Conserved biosynthetic pathways for phosalacine, bialaphos and newly discovered phosphonic acid natural products.</title>
        <authorList>
            <person name="Blodgett J.A.V."/>
            <person name="Zhang J.K."/>
            <person name="Yu X."/>
            <person name="Metcalf W.W."/>
        </authorList>
    </citation>
    <scope>NUCLEOTIDE SEQUENCE</scope>
    <source>
        <strain evidence="5">NRRL B-16230</strain>
    </source>
</reference>
<dbReference type="RefSeq" id="WP_033213695.1">
    <property type="nucleotide sequence ID" value="NZ_JNWZ01000012.1"/>
</dbReference>
<dbReference type="PANTHER" id="PTHR48081">
    <property type="entry name" value="AB HYDROLASE SUPERFAMILY PROTEIN C4A8.06C"/>
    <property type="match status" value="1"/>
</dbReference>
<keyword evidence="2" id="KW-0378">Hydrolase</keyword>